<dbReference type="InterPro" id="IPR050922">
    <property type="entry name" value="LytR/CpsA/Psr_CW_biosynth"/>
</dbReference>
<dbReference type="Gene3D" id="3.40.190.10">
    <property type="entry name" value="Periplasmic binding protein-like II"/>
    <property type="match status" value="1"/>
</dbReference>
<dbReference type="InterPro" id="IPR004474">
    <property type="entry name" value="LytR_CpsA_psr"/>
</dbReference>
<dbReference type="PANTHER" id="PTHR33392">
    <property type="entry name" value="POLYISOPRENYL-TEICHOIC ACID--PEPTIDOGLYCAN TEICHOIC ACID TRANSFERASE TAGU"/>
    <property type="match status" value="1"/>
</dbReference>
<reference evidence="4" key="2">
    <citation type="journal article" date="2021" name="PeerJ">
        <title>Extensive microbial diversity within the chicken gut microbiome revealed by metagenomics and culture.</title>
        <authorList>
            <person name="Gilroy R."/>
            <person name="Ravi A."/>
            <person name="Getino M."/>
            <person name="Pursley I."/>
            <person name="Horton D.L."/>
            <person name="Alikhan N.F."/>
            <person name="Baker D."/>
            <person name="Gharbi K."/>
            <person name="Hall N."/>
            <person name="Watson M."/>
            <person name="Adriaenssens E.M."/>
            <person name="Foster-Nyarko E."/>
            <person name="Jarju S."/>
            <person name="Secka A."/>
            <person name="Antonio M."/>
            <person name="Oren A."/>
            <person name="Chaudhuri R.R."/>
            <person name="La Ragione R."/>
            <person name="Hildebrand F."/>
            <person name="Pallen M.J."/>
        </authorList>
    </citation>
    <scope>NUCLEOTIDE SEQUENCE</scope>
    <source>
        <strain evidence="4">ChiGjej2B2-12916</strain>
    </source>
</reference>
<dbReference type="PANTHER" id="PTHR33392:SF6">
    <property type="entry name" value="POLYISOPRENYL-TEICHOIC ACID--PEPTIDOGLYCAN TEICHOIC ACID TRANSFERASE TAGU"/>
    <property type="match status" value="1"/>
</dbReference>
<feature type="domain" description="Cell envelope-related transcriptional attenuator" evidence="3">
    <location>
        <begin position="255"/>
        <end position="400"/>
    </location>
</feature>
<dbReference type="NCBIfam" id="TIGR00350">
    <property type="entry name" value="lytR_cpsA_psr"/>
    <property type="match status" value="1"/>
</dbReference>
<proteinExistence type="inferred from homology"/>
<dbReference type="AlphaFoldDB" id="A0A9D1CGT4"/>
<name>A0A9D1CGT4_9FIRM</name>
<evidence type="ECO:0000256" key="1">
    <source>
        <dbReference type="ARBA" id="ARBA00006068"/>
    </source>
</evidence>
<gene>
    <name evidence="4" type="ORF">IAD31_03360</name>
</gene>
<evidence type="ECO:0000256" key="2">
    <source>
        <dbReference type="SAM" id="Phobius"/>
    </source>
</evidence>
<keyword evidence="2" id="KW-0812">Transmembrane</keyword>
<comment type="caution">
    <text evidence="4">The sequence shown here is derived from an EMBL/GenBank/DDBJ whole genome shotgun (WGS) entry which is preliminary data.</text>
</comment>
<dbReference type="EMBL" id="DVFO01000031">
    <property type="protein sequence ID" value="HIQ60618.1"/>
    <property type="molecule type" value="Genomic_DNA"/>
</dbReference>
<dbReference type="Proteomes" id="UP000886879">
    <property type="component" value="Unassembled WGS sequence"/>
</dbReference>
<evidence type="ECO:0000259" key="3">
    <source>
        <dbReference type="Pfam" id="PF03816"/>
    </source>
</evidence>
<reference evidence="4" key="1">
    <citation type="submission" date="2020-10" db="EMBL/GenBank/DDBJ databases">
        <authorList>
            <person name="Gilroy R."/>
        </authorList>
    </citation>
    <scope>NUCLEOTIDE SEQUENCE</scope>
    <source>
        <strain evidence="4">ChiGjej2B2-12916</strain>
    </source>
</reference>
<feature type="transmembrane region" description="Helical" evidence="2">
    <location>
        <begin position="46"/>
        <end position="65"/>
    </location>
</feature>
<feature type="transmembrane region" description="Helical" evidence="2">
    <location>
        <begin position="77"/>
        <end position="97"/>
    </location>
</feature>
<dbReference type="Gene3D" id="3.40.630.190">
    <property type="entry name" value="LCP protein"/>
    <property type="match status" value="1"/>
</dbReference>
<feature type="transmembrane region" description="Helical" evidence="2">
    <location>
        <begin position="20"/>
        <end position="40"/>
    </location>
</feature>
<sequence length="497" mass="55002">MAKRYKKKTARSGLETVVNLLALLLFAVLGIGFVAALFFTHMLTPLLLALIAAAVVVAVVVVFALRFSRGPAKRTAGSVLSVVFCLVFAVGIVYARVGLDTLDRVTNPEAQTLAMSVYVRGDDTRSMDELLQHPFGMLSADQTDTQAAVKQLDAKYSVTLTPQGYPEATKLVDALNNKEIDAILVNQSHMTVLDDLEEYKDVMQSLRMVDTIQVPLQASAAPQPTTAPAIPLDQPFTVYISGSDSRSSDISTSGNSDVNIIATINPKTHQVLLVSTPRDYFIPLSFSNGVPDKLTHAGGRGIEESIKTLEMLYDIELDYYFKVNFAGFEGIIDALGGIDVYSDYNFESYISDYTYQKGVNHMDGEKALYFVRERYNLPKGDFQRGIHQMRMIEAVANKVLSPAILTQYLPFMDAVGNCFRTSIPSDFITDMVQNQLQNGGDWNIVSYYVSGSFSKEYTYSYPDWHLDVIVPDMTTVETAKQLMEQVRNGEIVTPPEI</sequence>
<accession>A0A9D1CGT4</accession>
<organism evidence="4 5">
    <name type="scientific">Candidatus Enterenecus faecium</name>
    <dbReference type="NCBI Taxonomy" id="2840780"/>
    <lineage>
        <taxon>Bacteria</taxon>
        <taxon>Bacillati</taxon>
        <taxon>Bacillota</taxon>
        <taxon>Clostridia</taxon>
        <taxon>Eubacteriales</taxon>
        <taxon>Candidatus Enterenecus</taxon>
    </lineage>
</organism>
<dbReference type="Pfam" id="PF03816">
    <property type="entry name" value="LytR_cpsA_psr"/>
    <property type="match status" value="1"/>
</dbReference>
<evidence type="ECO:0000313" key="5">
    <source>
        <dbReference type="Proteomes" id="UP000886879"/>
    </source>
</evidence>
<comment type="similarity">
    <text evidence="1">Belongs to the LytR/CpsA/Psr (LCP) family.</text>
</comment>
<evidence type="ECO:0000313" key="4">
    <source>
        <dbReference type="EMBL" id="HIQ60618.1"/>
    </source>
</evidence>
<keyword evidence="2" id="KW-1133">Transmembrane helix</keyword>
<keyword evidence="2" id="KW-0472">Membrane</keyword>
<protein>
    <submittedName>
        <fullName evidence="4">LCP family protein</fullName>
    </submittedName>
</protein>